<feature type="compositionally biased region" description="Low complexity" evidence="2">
    <location>
        <begin position="219"/>
        <end position="240"/>
    </location>
</feature>
<dbReference type="Proteomes" id="UP000008144">
    <property type="component" value="Chromosome 10"/>
</dbReference>
<feature type="coiled-coil region" evidence="1">
    <location>
        <begin position="844"/>
        <end position="892"/>
    </location>
</feature>
<feature type="compositionally biased region" description="Basic residues" evidence="2">
    <location>
        <begin position="52"/>
        <end position="66"/>
    </location>
</feature>
<dbReference type="SMART" id="SM00228">
    <property type="entry name" value="PDZ"/>
    <property type="match status" value="1"/>
</dbReference>
<evidence type="ECO:0000256" key="1">
    <source>
        <dbReference type="SAM" id="Coils"/>
    </source>
</evidence>
<evidence type="ECO:0000313" key="5">
    <source>
        <dbReference type="Proteomes" id="UP000008144"/>
    </source>
</evidence>
<dbReference type="SUPFAM" id="SSF47769">
    <property type="entry name" value="SAM/Pointed domain"/>
    <property type="match status" value="1"/>
</dbReference>
<dbReference type="Gene3D" id="2.30.42.10">
    <property type="match status" value="1"/>
</dbReference>
<dbReference type="PANTHER" id="PTHR12573">
    <property type="entry name" value="AT09986P-RELATED"/>
    <property type="match status" value="1"/>
</dbReference>
<dbReference type="PANTHER" id="PTHR12573:SF4">
    <property type="entry name" value="AT09986P-RELATED"/>
    <property type="match status" value="1"/>
</dbReference>
<feature type="region of interest" description="Disordered" evidence="2">
    <location>
        <begin position="46"/>
        <end position="83"/>
    </location>
</feature>
<reference evidence="4" key="4">
    <citation type="submission" date="2025-09" db="UniProtKB">
        <authorList>
            <consortium name="Ensembl"/>
        </authorList>
    </citation>
    <scope>IDENTIFICATION</scope>
</reference>
<dbReference type="InterPro" id="IPR013761">
    <property type="entry name" value="SAM/pointed_sf"/>
</dbReference>
<evidence type="ECO:0000259" key="3">
    <source>
        <dbReference type="PROSITE" id="PS50200"/>
    </source>
</evidence>
<evidence type="ECO:0000256" key="2">
    <source>
        <dbReference type="SAM" id="MobiDB-lite"/>
    </source>
</evidence>
<reference evidence="4" key="3">
    <citation type="submission" date="2025-08" db="UniProtKB">
        <authorList>
            <consortium name="Ensembl"/>
        </authorList>
    </citation>
    <scope>IDENTIFICATION</scope>
</reference>
<keyword evidence="1" id="KW-0175">Coiled coil</keyword>
<dbReference type="Gene3D" id="3.10.20.90">
    <property type="entry name" value="Phosphatidylinositol 3-kinase Catalytic Subunit, Chain A, domain 1"/>
    <property type="match status" value="2"/>
</dbReference>
<feature type="region of interest" description="Disordered" evidence="2">
    <location>
        <begin position="819"/>
        <end position="838"/>
    </location>
</feature>
<feature type="region of interest" description="Disordered" evidence="2">
    <location>
        <begin position="504"/>
        <end position="528"/>
    </location>
</feature>
<dbReference type="InterPro" id="IPR000159">
    <property type="entry name" value="RA_dom"/>
</dbReference>
<dbReference type="GeneID" id="100187130"/>
<dbReference type="InterPro" id="IPR001478">
    <property type="entry name" value="PDZ"/>
</dbReference>
<dbReference type="EMBL" id="EAAA01000500">
    <property type="status" value="NOT_ANNOTATED_CDS"/>
    <property type="molecule type" value="Genomic_DNA"/>
</dbReference>
<dbReference type="PROSITE" id="PS50200">
    <property type="entry name" value="RA"/>
    <property type="match status" value="1"/>
</dbReference>
<name>A0A1W5BG44_CIOIN</name>
<dbReference type="SUPFAM" id="SSF50156">
    <property type="entry name" value="PDZ domain-like"/>
    <property type="match status" value="1"/>
</dbReference>
<dbReference type="Ensembl" id="ENSCINT00000016909.3">
    <property type="protein sequence ID" value="ENSCINP00000016909.3"/>
    <property type="gene ID" value="ENSCING00000008280.3"/>
</dbReference>
<dbReference type="Gene3D" id="1.10.150.50">
    <property type="entry name" value="Transcription Factor, Ets-1"/>
    <property type="match status" value="1"/>
</dbReference>
<accession>F6QHL2</accession>
<organism evidence="4 5">
    <name type="scientific">Ciona intestinalis</name>
    <name type="common">Transparent sea squirt</name>
    <name type="synonym">Ascidia intestinalis</name>
    <dbReference type="NCBI Taxonomy" id="7719"/>
    <lineage>
        <taxon>Eukaryota</taxon>
        <taxon>Metazoa</taxon>
        <taxon>Chordata</taxon>
        <taxon>Tunicata</taxon>
        <taxon>Ascidiacea</taxon>
        <taxon>Phlebobranchia</taxon>
        <taxon>Cionidae</taxon>
        <taxon>Ciona</taxon>
    </lineage>
</organism>
<dbReference type="SUPFAM" id="SSF54236">
    <property type="entry name" value="Ubiquitin-like"/>
    <property type="match status" value="2"/>
</dbReference>
<feature type="compositionally biased region" description="Low complexity" evidence="2">
    <location>
        <begin position="248"/>
        <end position="259"/>
    </location>
</feature>
<keyword evidence="5" id="KW-1185">Reference proteome</keyword>
<dbReference type="InParanoid" id="A0A1W5BG44"/>
<reference evidence="5" key="1">
    <citation type="journal article" date="2002" name="Science">
        <title>The draft genome of Ciona intestinalis: insights into chordate and vertebrate origins.</title>
        <authorList>
            <person name="Dehal P."/>
            <person name="Satou Y."/>
            <person name="Campbell R.K."/>
            <person name="Chapman J."/>
            <person name="Degnan B."/>
            <person name="De Tomaso A."/>
            <person name="Davidson B."/>
            <person name="Di Gregorio A."/>
            <person name="Gelpke M."/>
            <person name="Goodstein D.M."/>
            <person name="Harafuji N."/>
            <person name="Hastings K.E."/>
            <person name="Ho I."/>
            <person name="Hotta K."/>
            <person name="Huang W."/>
            <person name="Kawashima T."/>
            <person name="Lemaire P."/>
            <person name="Martinez D."/>
            <person name="Meinertzhagen I.A."/>
            <person name="Necula S."/>
            <person name="Nonaka M."/>
            <person name="Putnam N."/>
            <person name="Rash S."/>
            <person name="Saiga H."/>
            <person name="Satake M."/>
            <person name="Terry A."/>
            <person name="Yamada L."/>
            <person name="Wang H.G."/>
            <person name="Awazu S."/>
            <person name="Azumi K."/>
            <person name="Boore J."/>
            <person name="Branno M."/>
            <person name="Chin-Bow S."/>
            <person name="DeSantis R."/>
            <person name="Doyle S."/>
            <person name="Francino P."/>
            <person name="Keys D.N."/>
            <person name="Haga S."/>
            <person name="Hayashi H."/>
            <person name="Hino K."/>
            <person name="Imai K.S."/>
            <person name="Inaba K."/>
            <person name="Kano S."/>
            <person name="Kobayashi K."/>
            <person name="Kobayashi M."/>
            <person name="Lee B.I."/>
            <person name="Makabe K.W."/>
            <person name="Manohar C."/>
            <person name="Matassi G."/>
            <person name="Medina M."/>
            <person name="Mochizuki Y."/>
            <person name="Mount S."/>
            <person name="Morishita T."/>
            <person name="Miura S."/>
            <person name="Nakayama A."/>
            <person name="Nishizaka S."/>
            <person name="Nomoto H."/>
            <person name="Ohta F."/>
            <person name="Oishi K."/>
            <person name="Rigoutsos I."/>
            <person name="Sano M."/>
            <person name="Sasaki A."/>
            <person name="Sasakura Y."/>
            <person name="Shoguchi E."/>
            <person name="Shin-i T."/>
            <person name="Spagnuolo A."/>
            <person name="Stainier D."/>
            <person name="Suzuki M.M."/>
            <person name="Tassy O."/>
            <person name="Takatori N."/>
            <person name="Tokuoka M."/>
            <person name="Yagi K."/>
            <person name="Yoshizaki F."/>
            <person name="Wada S."/>
            <person name="Zhang C."/>
            <person name="Hyatt P.D."/>
            <person name="Larimer F."/>
            <person name="Detter C."/>
            <person name="Doggett N."/>
            <person name="Glavina T."/>
            <person name="Hawkins T."/>
            <person name="Richardson P."/>
            <person name="Lucas S."/>
            <person name="Kohara Y."/>
            <person name="Levine M."/>
            <person name="Satoh N."/>
            <person name="Rokhsar D.S."/>
        </authorList>
    </citation>
    <scope>NUCLEOTIDE SEQUENCE [LARGE SCALE GENOMIC DNA]</scope>
</reference>
<dbReference type="AlphaFoldDB" id="A0A1W5BG44"/>
<dbReference type="InterPro" id="IPR036034">
    <property type="entry name" value="PDZ_sf"/>
</dbReference>
<dbReference type="OrthoDB" id="445896at2759"/>
<feature type="region of interest" description="Disordered" evidence="2">
    <location>
        <begin position="192"/>
        <end position="261"/>
    </location>
</feature>
<accession>A0A1W5BG44</accession>
<dbReference type="InterPro" id="IPR029071">
    <property type="entry name" value="Ubiquitin-like_domsf"/>
</dbReference>
<dbReference type="RefSeq" id="XP_018669401.1">
    <property type="nucleotide sequence ID" value="XM_018813856.2"/>
</dbReference>
<dbReference type="GO" id="GO:0007165">
    <property type="term" value="P:signal transduction"/>
    <property type="evidence" value="ECO:0007669"/>
    <property type="project" value="InterPro"/>
</dbReference>
<feature type="domain" description="Ras-associating" evidence="3">
    <location>
        <begin position="416"/>
        <end position="451"/>
    </location>
</feature>
<gene>
    <name evidence="4" type="primary">LOC100187130</name>
</gene>
<dbReference type="KEGG" id="cin:100187130"/>
<evidence type="ECO:0000313" key="4">
    <source>
        <dbReference type="Ensembl" id="ENSCINP00000016909.3"/>
    </source>
</evidence>
<feature type="compositionally biased region" description="Polar residues" evidence="2">
    <location>
        <begin position="205"/>
        <end position="218"/>
    </location>
</feature>
<dbReference type="Pfam" id="PF00788">
    <property type="entry name" value="RA"/>
    <property type="match status" value="1"/>
</dbReference>
<feature type="compositionally biased region" description="Polar residues" evidence="2">
    <location>
        <begin position="504"/>
        <end position="520"/>
    </location>
</feature>
<proteinExistence type="predicted"/>
<sequence>MLKHSHAIKRKSLILNNENDIKTSDVSLTKFCEEKDKEKEGKKFLAANNRSLKSRSSVHRRSKRTQLTRTKSGTATVPEDSGENKVFVRQSKLRSSLHLERRGLSTMKKFIQTKSERRDIADWTTEDACDWLKSNRLDDDMSLTKQFQNAKITGNDLAEAEMAWENMNLLKFKNSHHKQDVLLKLAEVLRESSSRVETKPKTMKQRLTPSITRSTEALTSSDYVSGSSSSSTATTPSSSSDQDRFGDVSVTSSATSTPSRMMKKLNNIKQAMGKLKSPTSEVTSPAVTSSGSLHSIIVFSDLLGNNLFTETQLRITETTTTIELIQMFLDCASITDDNNLFVIHDVTNPINDPKEKKERTMQSRRLLERDECPLAIYKSYTASPRPRVTRRLEMTQTKGVMIKITCQIGKHKPRGKQLRVSKQSSVDHVIKLALRKFRLRNVDSSLFVLCELTIDGAIVEIQEGKRREWNNGSTVILSDKTSIRLQNDGSDVLPDFSRSLSVTSNASHASKNSKDSATSESWKHHGGVTSLKSIDSCDVMTINDIDFKKDDSTANADCYLVENSLLRAQLREREEQTDETFQKVSQVRQMLEGGLQSYRDSNYQQVEGGSSVAIEADMRATEEHINNTEQMLGQLFRHQRQLLSKQMGNTQDSDDVTDKGLLADVELQIAVHQSDLLILKHKYQMLDMKMSLFVSHRKAEKFRHMISGSLYNILSFKTKEKCHAVFTCEIFPGDDGYRISMKEERETTRNGVIIKGTVIQTDDDKVGLIQDDRLLEINGINVQTASLDFVNKLLKGSNSCKIVALRKFNRKCNCDIHNGDGDDIDREKTSQKSSNEKMSDWREMNALKRDLQMLMRELEVTSQANKELERDLARQKTINKALQRENNSLQQEL</sequence>
<dbReference type="eggNOG" id="ENOG502SB3S">
    <property type="taxonomic scope" value="Eukaryota"/>
</dbReference>
<protein>
    <submittedName>
        <fullName evidence="4">Uncharacterized LOC100187130</fullName>
    </submittedName>
</protein>
<reference evidence="4" key="2">
    <citation type="journal article" date="2008" name="Genome Biol.">
        <title>Improved genome assembly and evidence-based global gene model set for the chordate Ciona intestinalis: new insight into intron and operon populations.</title>
        <authorList>
            <person name="Satou Y."/>
            <person name="Mineta K."/>
            <person name="Ogasawara M."/>
            <person name="Sasakura Y."/>
            <person name="Shoguchi E."/>
            <person name="Ueno K."/>
            <person name="Yamada L."/>
            <person name="Matsumoto J."/>
            <person name="Wasserscheid J."/>
            <person name="Dewar K."/>
            <person name="Wiley G.B."/>
            <person name="Macmil S.L."/>
            <person name="Roe B.A."/>
            <person name="Zeller R.W."/>
            <person name="Hastings K.E."/>
            <person name="Lemaire P."/>
            <person name="Lindquist E."/>
            <person name="Endo T."/>
            <person name="Hotta K."/>
            <person name="Inaba K."/>
        </authorList>
    </citation>
    <scope>NUCLEOTIDE SEQUENCE [LARGE SCALE GENOMIC DNA]</scope>
    <source>
        <strain evidence="4">wild type</strain>
    </source>
</reference>